<evidence type="ECO:0000313" key="2">
    <source>
        <dbReference type="EMBL" id="CRK95675.1"/>
    </source>
</evidence>
<evidence type="ECO:0000313" key="3">
    <source>
        <dbReference type="Proteomes" id="UP000183832"/>
    </source>
</evidence>
<dbReference type="Proteomes" id="UP000183832">
    <property type="component" value="Unassembled WGS sequence"/>
</dbReference>
<proteinExistence type="predicted"/>
<gene>
    <name evidence="2" type="ORF">CLUMA_CG009133</name>
</gene>
<protein>
    <submittedName>
        <fullName evidence="2">CLUMA_CG009133, isoform A</fullName>
    </submittedName>
</protein>
<keyword evidence="3" id="KW-1185">Reference proteome</keyword>
<dbReference type="OrthoDB" id="6737641at2759"/>
<dbReference type="AlphaFoldDB" id="A0A1J1I660"/>
<dbReference type="EMBL" id="CVRI01000042">
    <property type="protein sequence ID" value="CRK95675.1"/>
    <property type="molecule type" value="Genomic_DNA"/>
</dbReference>
<name>A0A1J1I660_9DIPT</name>
<keyword evidence="1" id="KW-0732">Signal</keyword>
<sequence length="242" mass="27669">MHISLISILVLLSCSTIISHPVPNTKEQNDQSSPPSRPLQQFFKKILNVLLRTTTPEPPRSTTERVPTASSLYLNAEFHEIPNFVDFSTFLLDSLASNNSAIKFTYMQPEESALKNLRGEFSVISFVIPKEFIKNEDNDDKSIFGFLSSLRLPWNREPSNTVYSQFPPVLEYFTQRIQAYFSIYKHTDDSRVNNTIVFIAPELNEASSNVLSDEYYETTTETQLETSTLLDDITTELNNHLE</sequence>
<reference evidence="2 3" key="1">
    <citation type="submission" date="2015-04" db="EMBL/GenBank/DDBJ databases">
        <authorList>
            <person name="Syromyatnikov M.Y."/>
            <person name="Popov V.N."/>
        </authorList>
    </citation>
    <scope>NUCLEOTIDE SEQUENCE [LARGE SCALE GENOMIC DNA]</scope>
</reference>
<feature type="chain" id="PRO_5012588461" evidence="1">
    <location>
        <begin position="20"/>
        <end position="242"/>
    </location>
</feature>
<evidence type="ECO:0000256" key="1">
    <source>
        <dbReference type="SAM" id="SignalP"/>
    </source>
</evidence>
<accession>A0A1J1I660</accession>
<feature type="signal peptide" evidence="1">
    <location>
        <begin position="1"/>
        <end position="19"/>
    </location>
</feature>
<organism evidence="2 3">
    <name type="scientific">Clunio marinus</name>
    <dbReference type="NCBI Taxonomy" id="568069"/>
    <lineage>
        <taxon>Eukaryota</taxon>
        <taxon>Metazoa</taxon>
        <taxon>Ecdysozoa</taxon>
        <taxon>Arthropoda</taxon>
        <taxon>Hexapoda</taxon>
        <taxon>Insecta</taxon>
        <taxon>Pterygota</taxon>
        <taxon>Neoptera</taxon>
        <taxon>Endopterygota</taxon>
        <taxon>Diptera</taxon>
        <taxon>Nematocera</taxon>
        <taxon>Chironomoidea</taxon>
        <taxon>Chironomidae</taxon>
        <taxon>Clunio</taxon>
    </lineage>
</organism>